<accession>A0ACB8CBV8</accession>
<protein>
    <submittedName>
        <fullName evidence="1">Uncharacterized protein</fullName>
    </submittedName>
</protein>
<dbReference type="Proteomes" id="UP000821865">
    <property type="component" value="Chromosome 8"/>
</dbReference>
<sequence length="1281" mass="136600">MIRALFQIWRQLCRPVSDLGRRGISSSSDKPKRVVVTGLGMVTPLGADAKTSWSQLIQSQSGISRLGKEFDGIPSKIAGRVPTDSSQNPSPFDVHKFVSKSELRNISMAAAYALAAAKEALDDAQWHPDSDADCRATGVAIGNCIGAKIYAEVLGYGLSGDAFHITAAANDGAGAFACMESALRNARVNVQEVGYVNAHATSTPIGDAAEAAAIRRLLGDNFSKVAVSATKGSTGHLLGAAGATESAFTLSGTKQKKKKKPAHKESRTDSKDSLQANRSHPGLQQAKTQSVQVTVTKKSVEGNENSVQPVAKVVLSKVLPQQPTEKQPQEVQPAQSSAGQKKKKKKKKKKPKQPSEQPAAESVPEKPAETHESGCCKLRNLKEITCLELICPHSSKPAAKAFSSEGPNAGAAAPPSSKSSQPAATTNALTQNHLDSLSDAIVKSLASLDKSSISITLVNPKDESTVGEKIVRALQEPLPGPDPEIVVDICGTSVIDFGRKDSRTNSSAVLQNSAAMPSGDGADSKKSGKKNKDSGAVKAVNNHVVLSSDKHPQKGDDKSSKVVQKQANAKPVVSQSSEAPLVQPKKENDGLASKGAATNDTAQGVTGEKTKAQLKAERRAAFAKPIGEKNKAELKAQRRALQEAQRAAKSQGATEKPNKLAEQAPTTAKQAAATAPSHHPVTKKADGENKQEQSPHSHETPTKKAVRKSAPEGKQHEVLRLFSHLHQNPGTVDHLKPYGLSGSSIHPAVFRTGLQIAEGIVTGSNARCIAMLGAFRVLIEDYTCDASKRVSQDIRERLDKNIEFLNKSRPLSMSMQNAVTFLKARISEIEDTEPVAEVKESLKEWIRKFVHEEVCLAKRQITVEAQQKIMDEDVILTYCCSSLVKSVLKVAHESGKKFRVIVVDSRPQFRGREMCDYLSNIGISCTYVLITAVSYIMKEVTKVVLGASTLLANGYVMGHIGTSQIALVARSRNVPVLVCCETYKFSDRVITDSFALNELGERAPHVLPRGKCCARENITTPLRLSARGTFHSLGDHAGSAAFLRSGARLLHTGSGCYLALVAAAYAYTKVLKGVGEGSGLVEWSARPSRLEHALAHINLLACKARARALTSPAAAVGPLVPSVHASVCPQRSGGRGASVAAAGRSSTCHRFAEKACGVLPLLPSRRTKNKRAPHVTGARLCTPAGRVVGATHPTPSPSPPLSPPPPSTYSRCMFVGCVMRTREFYLTPTSLHLMRSGKRPWHTVEGLRADVCSAWVGCGISPLAPEALAPNLFARWPPRGE</sequence>
<gene>
    <name evidence="1" type="ORF">HPB49_022738</name>
</gene>
<evidence type="ECO:0000313" key="2">
    <source>
        <dbReference type="Proteomes" id="UP000821865"/>
    </source>
</evidence>
<keyword evidence="2" id="KW-1185">Reference proteome</keyword>
<evidence type="ECO:0000313" key="1">
    <source>
        <dbReference type="EMBL" id="KAH7938354.1"/>
    </source>
</evidence>
<dbReference type="EMBL" id="CM023477">
    <property type="protein sequence ID" value="KAH7938354.1"/>
    <property type="molecule type" value="Genomic_DNA"/>
</dbReference>
<name>A0ACB8CBV8_DERSI</name>
<reference evidence="1" key="1">
    <citation type="submission" date="2020-05" db="EMBL/GenBank/DDBJ databases">
        <title>Large-scale comparative analyses of tick genomes elucidate their genetic diversity and vector capacities.</title>
        <authorList>
            <person name="Jia N."/>
            <person name="Wang J."/>
            <person name="Shi W."/>
            <person name="Du L."/>
            <person name="Sun Y."/>
            <person name="Zhan W."/>
            <person name="Jiang J."/>
            <person name="Wang Q."/>
            <person name="Zhang B."/>
            <person name="Ji P."/>
            <person name="Sakyi L.B."/>
            <person name="Cui X."/>
            <person name="Yuan T."/>
            <person name="Jiang B."/>
            <person name="Yang W."/>
            <person name="Lam T.T.-Y."/>
            <person name="Chang Q."/>
            <person name="Ding S."/>
            <person name="Wang X."/>
            <person name="Zhu J."/>
            <person name="Ruan X."/>
            <person name="Zhao L."/>
            <person name="Wei J."/>
            <person name="Que T."/>
            <person name="Du C."/>
            <person name="Cheng J."/>
            <person name="Dai P."/>
            <person name="Han X."/>
            <person name="Huang E."/>
            <person name="Gao Y."/>
            <person name="Liu J."/>
            <person name="Shao H."/>
            <person name="Ye R."/>
            <person name="Li L."/>
            <person name="Wei W."/>
            <person name="Wang X."/>
            <person name="Wang C."/>
            <person name="Yang T."/>
            <person name="Huo Q."/>
            <person name="Li W."/>
            <person name="Guo W."/>
            <person name="Chen H."/>
            <person name="Zhou L."/>
            <person name="Ni X."/>
            <person name="Tian J."/>
            <person name="Zhou Y."/>
            <person name="Sheng Y."/>
            <person name="Liu T."/>
            <person name="Pan Y."/>
            <person name="Xia L."/>
            <person name="Li J."/>
            <person name="Zhao F."/>
            <person name="Cao W."/>
        </authorList>
    </citation>
    <scope>NUCLEOTIDE SEQUENCE</scope>
    <source>
        <strain evidence="1">Dsil-2018</strain>
    </source>
</reference>
<organism evidence="1 2">
    <name type="scientific">Dermacentor silvarum</name>
    <name type="common">Tick</name>
    <dbReference type="NCBI Taxonomy" id="543639"/>
    <lineage>
        <taxon>Eukaryota</taxon>
        <taxon>Metazoa</taxon>
        <taxon>Ecdysozoa</taxon>
        <taxon>Arthropoda</taxon>
        <taxon>Chelicerata</taxon>
        <taxon>Arachnida</taxon>
        <taxon>Acari</taxon>
        <taxon>Parasitiformes</taxon>
        <taxon>Ixodida</taxon>
        <taxon>Ixodoidea</taxon>
        <taxon>Ixodidae</taxon>
        <taxon>Rhipicephalinae</taxon>
        <taxon>Dermacentor</taxon>
    </lineage>
</organism>
<comment type="caution">
    <text evidence="1">The sequence shown here is derived from an EMBL/GenBank/DDBJ whole genome shotgun (WGS) entry which is preliminary data.</text>
</comment>
<proteinExistence type="predicted"/>